<keyword evidence="3" id="KW-1185">Reference proteome</keyword>
<dbReference type="EMBL" id="JBJVNI010000032">
    <property type="protein sequence ID" value="MFM9615211.1"/>
    <property type="molecule type" value="Genomic_DNA"/>
</dbReference>
<name>A0ABW9I5V7_9ACTN</name>
<protein>
    <recommendedName>
        <fullName evidence="4">Secreted protein</fullName>
    </recommendedName>
</protein>
<evidence type="ECO:0000256" key="1">
    <source>
        <dbReference type="SAM" id="SignalP"/>
    </source>
</evidence>
<comment type="caution">
    <text evidence="2">The sequence shown here is derived from an EMBL/GenBank/DDBJ whole genome shotgun (WGS) entry which is preliminary data.</text>
</comment>
<reference evidence="2 3" key="1">
    <citation type="submission" date="2024-12" db="EMBL/GenBank/DDBJ databases">
        <title>Forecasting of Potato common scab and diversities of Pathogenic streptomyces spp. in china.</title>
        <authorList>
            <person name="Handique U."/>
            <person name="Wu J."/>
        </authorList>
    </citation>
    <scope>NUCLEOTIDE SEQUENCE [LARGE SCALE GENOMIC DNA]</scope>
    <source>
        <strain evidence="2 3">ZRIMU1530</strain>
    </source>
</reference>
<keyword evidence="1" id="KW-0732">Signal</keyword>
<feature type="chain" id="PRO_5047504114" description="Secreted protein" evidence="1">
    <location>
        <begin position="24"/>
        <end position="84"/>
    </location>
</feature>
<proteinExistence type="predicted"/>
<sequence>MKKIMIAVLPALALSLAAPMAHADDDSNFQGPVSAADNWNFSTLPSPVPEILGQEVAKVPVLGSYVGSQKNNAANGNVLDHARP</sequence>
<feature type="signal peptide" evidence="1">
    <location>
        <begin position="1"/>
        <end position="23"/>
    </location>
</feature>
<accession>A0ABW9I5V7</accession>
<dbReference type="RefSeq" id="WP_409123478.1">
    <property type="nucleotide sequence ID" value="NZ_JBJVNI010000032.1"/>
</dbReference>
<evidence type="ECO:0000313" key="3">
    <source>
        <dbReference type="Proteomes" id="UP001631957"/>
    </source>
</evidence>
<gene>
    <name evidence="2" type="ORF">ACKI18_41820</name>
</gene>
<dbReference type="Proteomes" id="UP001631957">
    <property type="component" value="Unassembled WGS sequence"/>
</dbReference>
<evidence type="ECO:0008006" key="4">
    <source>
        <dbReference type="Google" id="ProtNLM"/>
    </source>
</evidence>
<evidence type="ECO:0000313" key="2">
    <source>
        <dbReference type="EMBL" id="MFM9615211.1"/>
    </source>
</evidence>
<organism evidence="2 3">
    <name type="scientific">Streptomyces niveiscabiei</name>
    <dbReference type="NCBI Taxonomy" id="164115"/>
    <lineage>
        <taxon>Bacteria</taxon>
        <taxon>Bacillati</taxon>
        <taxon>Actinomycetota</taxon>
        <taxon>Actinomycetes</taxon>
        <taxon>Kitasatosporales</taxon>
        <taxon>Streptomycetaceae</taxon>
        <taxon>Streptomyces</taxon>
    </lineage>
</organism>